<protein>
    <recommendedName>
        <fullName evidence="3">Sulfotransferase</fullName>
        <ecNumber evidence="3">2.8.2.-</ecNumber>
    </recommendedName>
</protein>
<keyword evidence="2 3" id="KW-0808">Transferase</keyword>
<evidence type="ECO:0000256" key="1">
    <source>
        <dbReference type="ARBA" id="ARBA00005771"/>
    </source>
</evidence>
<dbReference type="EMBL" id="LR031875">
    <property type="protein sequence ID" value="VDD30688.1"/>
    <property type="molecule type" value="Genomic_DNA"/>
</dbReference>
<feature type="domain" description="Sulfotransferase" evidence="4">
    <location>
        <begin position="66"/>
        <end position="318"/>
    </location>
</feature>
<dbReference type="SUPFAM" id="SSF52540">
    <property type="entry name" value="P-loop containing nucleoside triphosphate hydrolases"/>
    <property type="match status" value="1"/>
</dbReference>
<reference evidence="5" key="1">
    <citation type="submission" date="2018-11" db="EMBL/GenBank/DDBJ databases">
        <authorList>
            <consortium name="Genoscope - CEA"/>
            <person name="William W."/>
        </authorList>
    </citation>
    <scope>NUCLEOTIDE SEQUENCE</scope>
</reference>
<sequence>MASSSVPVYLKDENLTQETRDLLSSLPSEKGWLVSQMYQFEGSWQTQALVQGIVNCQKHFEANDSYVILATLAKSGTTWLKALLFALSHRHKFPVSGKHPLLVTNPHSLVPYLEGDYCVSPEVNFSELPSPRLMQTHLTHHSLPVSIKSSSCKIVYCCRNPKDLFVSIWHFGRRLAPEETAEYPIETAVEAFCKGKFIGGPFSDHVLEYWYESRKNPNKVLFVTYEELKKQTEVEVKRIAEFIGCGFTAEEEVSEIVKLCSFESLSSLEVNRQGKLPNGIESNAFFKKGKVGAWRDTLSESLAEVIDRAAEEKFGGSGLKLSS</sequence>
<dbReference type="PANTHER" id="PTHR11783">
    <property type="entry name" value="SULFOTRANSFERASE SULT"/>
    <property type="match status" value="1"/>
</dbReference>
<dbReference type="Pfam" id="PF00685">
    <property type="entry name" value="Sulfotransfer_1"/>
    <property type="match status" value="1"/>
</dbReference>
<evidence type="ECO:0000259" key="4">
    <source>
        <dbReference type="Pfam" id="PF00685"/>
    </source>
</evidence>
<dbReference type="InterPro" id="IPR000863">
    <property type="entry name" value="Sulfotransferase_dom"/>
</dbReference>
<dbReference type="Gene3D" id="3.40.50.300">
    <property type="entry name" value="P-loop containing nucleotide triphosphate hydrolases"/>
    <property type="match status" value="1"/>
</dbReference>
<dbReference type="EC" id="2.8.2.-" evidence="3"/>
<name>A0A3P6DV26_BRAOL</name>
<dbReference type="GO" id="GO:0008146">
    <property type="term" value="F:sulfotransferase activity"/>
    <property type="evidence" value="ECO:0007669"/>
    <property type="project" value="InterPro"/>
</dbReference>
<dbReference type="InterPro" id="IPR027417">
    <property type="entry name" value="P-loop_NTPase"/>
</dbReference>
<evidence type="ECO:0000256" key="3">
    <source>
        <dbReference type="RuleBase" id="RU361155"/>
    </source>
</evidence>
<organism evidence="5">
    <name type="scientific">Brassica oleracea</name>
    <name type="common">Wild cabbage</name>
    <dbReference type="NCBI Taxonomy" id="3712"/>
    <lineage>
        <taxon>Eukaryota</taxon>
        <taxon>Viridiplantae</taxon>
        <taxon>Streptophyta</taxon>
        <taxon>Embryophyta</taxon>
        <taxon>Tracheophyta</taxon>
        <taxon>Spermatophyta</taxon>
        <taxon>Magnoliopsida</taxon>
        <taxon>eudicotyledons</taxon>
        <taxon>Gunneridae</taxon>
        <taxon>Pentapetalae</taxon>
        <taxon>rosids</taxon>
        <taxon>malvids</taxon>
        <taxon>Brassicales</taxon>
        <taxon>Brassicaceae</taxon>
        <taxon>Brassiceae</taxon>
        <taxon>Brassica</taxon>
    </lineage>
</organism>
<evidence type="ECO:0000313" key="5">
    <source>
        <dbReference type="EMBL" id="VDD30688.1"/>
    </source>
</evidence>
<gene>
    <name evidence="5" type="ORF">BOLC9T56011H</name>
</gene>
<accession>A0A3P6DV26</accession>
<evidence type="ECO:0000256" key="2">
    <source>
        <dbReference type="ARBA" id="ARBA00022679"/>
    </source>
</evidence>
<proteinExistence type="inferred from homology"/>
<comment type="similarity">
    <text evidence="1 3">Belongs to the sulfotransferase 1 family.</text>
</comment>
<dbReference type="AlphaFoldDB" id="A0A3P6DV26"/>